<feature type="signal peptide" evidence="10">
    <location>
        <begin position="1"/>
        <end position="24"/>
    </location>
</feature>
<keyword evidence="3 8" id="KW-1134">Transmembrane beta strand</keyword>
<dbReference type="InterPro" id="IPR000531">
    <property type="entry name" value="Beta-barrel_TonB"/>
</dbReference>
<dbReference type="InterPro" id="IPR039426">
    <property type="entry name" value="TonB-dep_rcpt-like"/>
</dbReference>
<feature type="domain" description="TonB-dependent receptor plug" evidence="12">
    <location>
        <begin position="68"/>
        <end position="173"/>
    </location>
</feature>
<evidence type="ECO:0000256" key="6">
    <source>
        <dbReference type="ARBA" id="ARBA00023136"/>
    </source>
</evidence>
<sequence length="696" mass="79470">MSNNFNFMKRILFSIIFLSAYCFGQETDSLSLRQTGILDSAKIMKREFRTSNIEDVVVTGTIKPMSRSKSPVAVEIYSQKFFQKNPTPSIFEAIAMVNGVKPQLNCSVCNTGDIHINGLEGPYTMILIDGMPIVSSLSTVYGLSGIPNNLVDRIEVVKGPASSIYGSEAMGGVINIITKNALTAPKLSVDMMTSTWSENNLDLSTKFNIGKNAASLLSLNYFSFQERIDQNKDNFTDATLQSRISVFNKWNFKRKENRQASFAMRYLYEDRFGGEMQWNKSYRGSDEVYGESIYTNRAEVFGLYEWPLKEHIVTQFSYNYHDQNSFYGSNPFNATQKVAFVQTYWDRSFGKHDLTAGLTFKRTFYDDNTPGTLDADGITNAPMKSPIWGAFIQDQWEINDTNTLLIGYRYDYDKVHHSVHSPRFAWKFNPNPYHTLRFNFGTGFRVVNLFTEDHAALTGSREVVVKSDLKPERSINGNLNYIWKIPVGSRMVNLDASAFYTYFSNKIVGDFDSDPNKIIYDNLHGYGISRGASLNVDFSFQFPLSVNLGVTYLDVYQKFDNENQKTQQLHAPKWSGTYNLTYKFANNLTVDFTGQFYGPMRLPVLVNDYRPEYSPLYSLANIQVSKSFKSGFEVYCGMKNLFNFRPKDPLMRPFDPFDKYVDDPVNNPNHYTFDTAYGYAPMQGIRGFLGVKYTLK</sequence>
<keyword evidence="6 8" id="KW-0472">Membrane</keyword>
<dbReference type="Pfam" id="PF07715">
    <property type="entry name" value="Plug"/>
    <property type="match status" value="1"/>
</dbReference>
<dbReference type="PANTHER" id="PTHR30069">
    <property type="entry name" value="TONB-DEPENDENT OUTER MEMBRANE RECEPTOR"/>
    <property type="match status" value="1"/>
</dbReference>
<evidence type="ECO:0000256" key="2">
    <source>
        <dbReference type="ARBA" id="ARBA00022448"/>
    </source>
</evidence>
<comment type="subcellular location">
    <subcellularLocation>
        <location evidence="1 8">Cell outer membrane</location>
        <topology evidence="1 8">Multi-pass membrane protein</topology>
    </subcellularLocation>
</comment>
<evidence type="ECO:0000256" key="10">
    <source>
        <dbReference type="SAM" id="SignalP"/>
    </source>
</evidence>
<dbReference type="PROSITE" id="PS52016">
    <property type="entry name" value="TONB_DEPENDENT_REC_3"/>
    <property type="match status" value="1"/>
</dbReference>
<keyword evidence="7 8" id="KW-0998">Cell outer membrane</keyword>
<feature type="domain" description="TonB-dependent receptor-like beta-barrel" evidence="11">
    <location>
        <begin position="218"/>
        <end position="641"/>
    </location>
</feature>
<dbReference type="EMBL" id="FNWQ01000005">
    <property type="protein sequence ID" value="SEH39337.1"/>
    <property type="molecule type" value="Genomic_DNA"/>
</dbReference>
<keyword evidence="4 8" id="KW-0812">Transmembrane</keyword>
<dbReference type="Pfam" id="PF00593">
    <property type="entry name" value="TonB_dep_Rec_b-barrel"/>
    <property type="match status" value="1"/>
</dbReference>
<keyword evidence="5 9" id="KW-0798">TonB box</keyword>
<evidence type="ECO:0000313" key="13">
    <source>
        <dbReference type="EMBL" id="SEH39337.1"/>
    </source>
</evidence>
<keyword evidence="2 8" id="KW-0813">Transport</keyword>
<feature type="chain" id="PRO_5011547766" evidence="10">
    <location>
        <begin position="25"/>
        <end position="696"/>
    </location>
</feature>
<evidence type="ECO:0000256" key="7">
    <source>
        <dbReference type="ARBA" id="ARBA00023237"/>
    </source>
</evidence>
<dbReference type="Proteomes" id="UP000198561">
    <property type="component" value="Unassembled WGS sequence"/>
</dbReference>
<dbReference type="InterPro" id="IPR012910">
    <property type="entry name" value="Plug_dom"/>
</dbReference>
<name>A0A1H6HTZ4_CHRCI</name>
<dbReference type="SUPFAM" id="SSF56935">
    <property type="entry name" value="Porins"/>
    <property type="match status" value="1"/>
</dbReference>
<proteinExistence type="inferred from homology"/>
<evidence type="ECO:0000256" key="3">
    <source>
        <dbReference type="ARBA" id="ARBA00022452"/>
    </source>
</evidence>
<keyword evidence="13" id="KW-0675">Receptor</keyword>
<accession>A0A1H6HTZ4</accession>
<evidence type="ECO:0000256" key="9">
    <source>
        <dbReference type="RuleBase" id="RU003357"/>
    </source>
</evidence>
<dbReference type="STRING" id="680127.SAMN05421593_3627"/>
<evidence type="ECO:0000259" key="12">
    <source>
        <dbReference type="Pfam" id="PF07715"/>
    </source>
</evidence>
<dbReference type="InterPro" id="IPR037066">
    <property type="entry name" value="Plug_dom_sf"/>
</dbReference>
<gene>
    <name evidence="13" type="ORF">SAMN05421593_3627</name>
</gene>
<comment type="similarity">
    <text evidence="8 9">Belongs to the TonB-dependent receptor family.</text>
</comment>
<dbReference type="PANTHER" id="PTHR30069:SF57">
    <property type="entry name" value="TONB-DEPENDENT RECEPTOR"/>
    <property type="match status" value="1"/>
</dbReference>
<dbReference type="Gene3D" id="2.40.170.20">
    <property type="entry name" value="TonB-dependent receptor, beta-barrel domain"/>
    <property type="match status" value="1"/>
</dbReference>
<dbReference type="InterPro" id="IPR036942">
    <property type="entry name" value="Beta-barrel_TonB_sf"/>
</dbReference>
<evidence type="ECO:0000256" key="1">
    <source>
        <dbReference type="ARBA" id="ARBA00004571"/>
    </source>
</evidence>
<evidence type="ECO:0000313" key="14">
    <source>
        <dbReference type="Proteomes" id="UP000198561"/>
    </source>
</evidence>
<evidence type="ECO:0000256" key="8">
    <source>
        <dbReference type="PROSITE-ProRule" id="PRU01360"/>
    </source>
</evidence>
<dbReference type="AlphaFoldDB" id="A0A1H6HTZ4"/>
<evidence type="ECO:0000256" key="5">
    <source>
        <dbReference type="ARBA" id="ARBA00023077"/>
    </source>
</evidence>
<dbReference type="GO" id="GO:0009279">
    <property type="term" value="C:cell outer membrane"/>
    <property type="evidence" value="ECO:0007669"/>
    <property type="project" value="UniProtKB-SubCell"/>
</dbReference>
<reference evidence="13 14" key="1">
    <citation type="submission" date="2016-10" db="EMBL/GenBank/DDBJ databases">
        <authorList>
            <person name="de Groot N.N."/>
        </authorList>
    </citation>
    <scope>NUCLEOTIDE SEQUENCE [LARGE SCALE GENOMIC DNA]</scope>
    <source>
        <strain evidence="13 14">DSM 23031</strain>
    </source>
</reference>
<dbReference type="GO" id="GO:0015344">
    <property type="term" value="F:siderophore uptake transmembrane transporter activity"/>
    <property type="evidence" value="ECO:0007669"/>
    <property type="project" value="TreeGrafter"/>
</dbReference>
<protein>
    <submittedName>
        <fullName evidence="13">Outer membrane receptor for ferrienterochelin and colicins</fullName>
    </submittedName>
</protein>
<dbReference type="Gene3D" id="2.170.130.10">
    <property type="entry name" value="TonB-dependent receptor, plug domain"/>
    <property type="match status" value="1"/>
</dbReference>
<dbReference type="GO" id="GO:0044718">
    <property type="term" value="P:siderophore transmembrane transport"/>
    <property type="evidence" value="ECO:0007669"/>
    <property type="project" value="TreeGrafter"/>
</dbReference>
<evidence type="ECO:0000256" key="4">
    <source>
        <dbReference type="ARBA" id="ARBA00022692"/>
    </source>
</evidence>
<keyword evidence="10" id="KW-0732">Signal</keyword>
<organism evidence="13 14">
    <name type="scientific">Chryseobacterium culicis</name>
    <dbReference type="NCBI Taxonomy" id="680127"/>
    <lineage>
        <taxon>Bacteria</taxon>
        <taxon>Pseudomonadati</taxon>
        <taxon>Bacteroidota</taxon>
        <taxon>Flavobacteriia</taxon>
        <taxon>Flavobacteriales</taxon>
        <taxon>Weeksellaceae</taxon>
        <taxon>Chryseobacterium group</taxon>
        <taxon>Chryseobacterium</taxon>
    </lineage>
</organism>
<evidence type="ECO:0000259" key="11">
    <source>
        <dbReference type="Pfam" id="PF00593"/>
    </source>
</evidence>